<accession>A0A7Z7LHR3</accession>
<keyword evidence="3" id="KW-1185">Reference proteome</keyword>
<evidence type="ECO:0000256" key="1">
    <source>
        <dbReference type="SAM" id="Phobius"/>
    </source>
</evidence>
<proteinExistence type="predicted"/>
<evidence type="ECO:0000313" key="3">
    <source>
        <dbReference type="Proteomes" id="UP000250796"/>
    </source>
</evidence>
<dbReference type="KEGG" id="minf:MESINF_2335"/>
<keyword evidence="1" id="KW-0472">Membrane</keyword>
<protein>
    <submittedName>
        <fullName evidence="2">Uncharacterized protein</fullName>
    </submittedName>
</protein>
<keyword evidence="1" id="KW-1133">Transmembrane helix</keyword>
<sequence>MKRRLPNKAIFTFVFIVVLISFVVYFALKYDVNVAVPADVSLDELRFDVEHFSFLGEAEYPPDQGLANGIAYEDGDGVIHQVTYPDYDNSVRGYLLNLNSSSSVIKVFVWKSDSVTQAKETWERLFMIEGSVMTRERGRIKKTGYFYARIIRFGGKDETLLWQKGNWVILVKSPVVLERKTEEMILTGLFDPKARN</sequence>
<dbReference type="RefSeq" id="WP_231936741.1">
    <property type="nucleotide sequence ID" value="NZ_LS974202.1"/>
</dbReference>
<keyword evidence="1" id="KW-0812">Transmembrane</keyword>
<dbReference type="EMBL" id="LS974202">
    <property type="protein sequence ID" value="SSC13775.1"/>
    <property type="molecule type" value="Genomic_DNA"/>
</dbReference>
<dbReference type="AlphaFoldDB" id="A0A7Z7LHR3"/>
<reference evidence="2 3" key="1">
    <citation type="submission" date="2017-01" db="EMBL/GenBank/DDBJ databases">
        <authorList>
            <person name="Erauso G."/>
        </authorList>
    </citation>
    <scope>NUCLEOTIDE SEQUENCE [LARGE SCALE GENOMIC DNA]</scope>
    <source>
        <strain evidence="2">MESINF1</strain>
    </source>
</reference>
<feature type="transmembrane region" description="Helical" evidence="1">
    <location>
        <begin position="9"/>
        <end position="28"/>
    </location>
</feature>
<dbReference type="Proteomes" id="UP000250796">
    <property type="component" value="Chromosome MESINF"/>
</dbReference>
<gene>
    <name evidence="2" type="ORF">MESINF_2335</name>
</gene>
<organism evidence="2 3">
    <name type="scientific">Mesotoga infera</name>
    <dbReference type="NCBI Taxonomy" id="1236046"/>
    <lineage>
        <taxon>Bacteria</taxon>
        <taxon>Thermotogati</taxon>
        <taxon>Thermotogota</taxon>
        <taxon>Thermotogae</taxon>
        <taxon>Kosmotogales</taxon>
        <taxon>Kosmotogaceae</taxon>
        <taxon>Mesotoga</taxon>
    </lineage>
</organism>
<evidence type="ECO:0000313" key="2">
    <source>
        <dbReference type="EMBL" id="SSC13775.1"/>
    </source>
</evidence>
<name>A0A7Z7LHR3_9BACT</name>